<dbReference type="OrthoDB" id="4952043at2"/>
<dbReference type="Gene3D" id="1.10.10.10">
    <property type="entry name" value="Winged helix-like DNA-binding domain superfamily/Winged helix DNA-binding domain"/>
    <property type="match status" value="1"/>
</dbReference>
<evidence type="ECO:0000313" key="1">
    <source>
        <dbReference type="EMBL" id="QAU52702.1"/>
    </source>
</evidence>
<evidence type="ECO:0000313" key="2">
    <source>
        <dbReference type="Proteomes" id="UP000288929"/>
    </source>
</evidence>
<protein>
    <submittedName>
        <fullName evidence="1">Bacterial regulatory protein, arsR family</fullName>
    </submittedName>
</protein>
<dbReference type="RefSeq" id="WP_128890116.1">
    <property type="nucleotide sequence ID" value="NZ_BMCX01000003.1"/>
</dbReference>
<dbReference type="InterPro" id="IPR036388">
    <property type="entry name" value="WH-like_DNA-bd_sf"/>
</dbReference>
<accession>A0A410W9S5</accession>
<sequence length="116" mass="12907">MPQLDPLIHPLQRLAICATLYGAAAVEGHNEMRFSKLAQATELSPSALSKHLRALEQAGYLSKFREIGSTRGEDVLWIQLTDAGSSAYRDHMDALRSLEQAQHPHSNSVRVQKEQD</sequence>
<keyword evidence="2" id="KW-1185">Reference proteome</keyword>
<dbReference type="InterPro" id="IPR036390">
    <property type="entry name" value="WH_DNA-bd_sf"/>
</dbReference>
<reference evidence="1 2" key="1">
    <citation type="submission" date="2019-01" db="EMBL/GenBank/DDBJ databases">
        <authorList>
            <person name="Ruckert C."/>
            <person name="Busche T."/>
            <person name="Kalinowski J."/>
        </authorList>
    </citation>
    <scope>NUCLEOTIDE SEQUENCE [LARGE SCALE GENOMIC DNA]</scope>
    <source>
        <strain evidence="1 2">136/3</strain>
    </source>
</reference>
<dbReference type="InterPro" id="IPR011991">
    <property type="entry name" value="ArsR-like_HTH"/>
</dbReference>
<dbReference type="PANTHER" id="PTHR37318">
    <property type="entry name" value="BSL7504 PROTEIN"/>
    <property type="match status" value="1"/>
</dbReference>
<organism evidence="1 2">
    <name type="scientific">Corynebacterium pelargi</name>
    <dbReference type="NCBI Taxonomy" id="1471400"/>
    <lineage>
        <taxon>Bacteria</taxon>
        <taxon>Bacillati</taxon>
        <taxon>Actinomycetota</taxon>
        <taxon>Actinomycetes</taxon>
        <taxon>Mycobacteriales</taxon>
        <taxon>Corynebacteriaceae</taxon>
        <taxon>Corynebacterium</taxon>
    </lineage>
</organism>
<dbReference type="SUPFAM" id="SSF46785">
    <property type="entry name" value="Winged helix' DNA-binding domain"/>
    <property type="match status" value="1"/>
</dbReference>
<dbReference type="PANTHER" id="PTHR37318:SF1">
    <property type="entry name" value="BSL7504 PROTEIN"/>
    <property type="match status" value="1"/>
</dbReference>
<dbReference type="EMBL" id="CP035299">
    <property type="protein sequence ID" value="QAU52702.1"/>
    <property type="molecule type" value="Genomic_DNA"/>
</dbReference>
<gene>
    <name evidence="1" type="ORF">CPELA_07200</name>
</gene>
<dbReference type="InterPro" id="IPR027395">
    <property type="entry name" value="WH_DNA-bd_dom"/>
</dbReference>
<dbReference type="CDD" id="cd00090">
    <property type="entry name" value="HTH_ARSR"/>
    <property type="match status" value="1"/>
</dbReference>
<dbReference type="Pfam" id="PF13601">
    <property type="entry name" value="HTH_34"/>
    <property type="match status" value="1"/>
</dbReference>
<dbReference type="KEGG" id="cpeg:CPELA_07200"/>
<proteinExistence type="predicted"/>
<dbReference type="AlphaFoldDB" id="A0A410W9S5"/>
<dbReference type="Proteomes" id="UP000288929">
    <property type="component" value="Chromosome"/>
</dbReference>
<name>A0A410W9S5_9CORY</name>